<name>A0A3P1N0Y5_ECOLX</name>
<reference evidence="2 3" key="1">
    <citation type="submission" date="2018-11" db="EMBL/GenBank/DDBJ databases">
        <title>Enterobacteriaceae from Patient.</title>
        <authorList>
            <person name="Shen C."/>
            <person name="Yang Y."/>
            <person name="Tian G."/>
        </authorList>
    </citation>
    <scope>NUCLEOTIDE SEQUENCE [LARGE SCALE GENOMIC DNA]</scope>
    <source>
        <strain evidence="2 3">GBGD28</strain>
    </source>
</reference>
<evidence type="ECO:0000256" key="1">
    <source>
        <dbReference type="SAM" id="Coils"/>
    </source>
</evidence>
<comment type="caution">
    <text evidence="2">The sequence shown here is derived from an EMBL/GenBank/DDBJ whole genome shotgun (WGS) entry which is preliminary data.</text>
</comment>
<accession>A0A3P1N0Y5</accession>
<dbReference type="Proteomes" id="UP000271008">
    <property type="component" value="Unassembled WGS sequence"/>
</dbReference>
<gene>
    <name evidence="2" type="ORF">EIA08_30910</name>
</gene>
<proteinExistence type="predicted"/>
<dbReference type="AlphaFoldDB" id="A0A3P1N0Y5"/>
<dbReference type="RefSeq" id="WP_124831797.1">
    <property type="nucleotide sequence ID" value="NZ_RQTU01000531.1"/>
</dbReference>
<sequence length="72" mass="8151">MASEHHQLNDLLRASLVKISFLEEENKSLKDKLEELKIKLVTKKAIIHSSLASRCIDKNYSPLGKLAVTSQF</sequence>
<dbReference type="EMBL" id="RQTU01000531">
    <property type="protein sequence ID" value="RRD62036.1"/>
    <property type="molecule type" value="Genomic_DNA"/>
</dbReference>
<evidence type="ECO:0000313" key="3">
    <source>
        <dbReference type="Proteomes" id="UP000271008"/>
    </source>
</evidence>
<evidence type="ECO:0000313" key="2">
    <source>
        <dbReference type="EMBL" id="RRD62036.1"/>
    </source>
</evidence>
<feature type="coiled-coil region" evidence="1">
    <location>
        <begin position="12"/>
        <end position="46"/>
    </location>
</feature>
<protein>
    <submittedName>
        <fullName evidence="2">Uncharacterized protein</fullName>
    </submittedName>
</protein>
<organism evidence="2 3">
    <name type="scientific">Escherichia coli</name>
    <dbReference type="NCBI Taxonomy" id="562"/>
    <lineage>
        <taxon>Bacteria</taxon>
        <taxon>Pseudomonadati</taxon>
        <taxon>Pseudomonadota</taxon>
        <taxon>Gammaproteobacteria</taxon>
        <taxon>Enterobacterales</taxon>
        <taxon>Enterobacteriaceae</taxon>
        <taxon>Escherichia</taxon>
    </lineage>
</organism>
<keyword evidence="1" id="KW-0175">Coiled coil</keyword>